<feature type="compositionally biased region" description="Basic and acidic residues" evidence="1">
    <location>
        <begin position="28"/>
        <end position="39"/>
    </location>
</feature>
<protein>
    <submittedName>
        <fullName evidence="2">Uncharacterized protein</fullName>
    </submittedName>
</protein>
<reference evidence="2" key="2">
    <citation type="journal article" date="2013" name="PLoS ONE">
        <title>Pseudomonas syringae pv. actinidiae from Recent Outbreaks of Kiwifruit Bacterial Canker Belong to Different Clones that Originated in China.</title>
        <authorList>
            <person name="Butler M.I."/>
            <person name="Stockwell P.A."/>
            <person name="Black M.A."/>
            <person name="Day R.C."/>
            <person name="Lamont I.L."/>
            <person name="Poulter R.T.M."/>
        </authorList>
    </citation>
    <scope>NUCLEOTIDE SEQUENCE</scope>
    <source>
        <strain evidence="2">ICMP19455</strain>
    </source>
</reference>
<name>M1IME3_PSESF</name>
<evidence type="ECO:0000256" key="1">
    <source>
        <dbReference type="SAM" id="MobiDB-lite"/>
    </source>
</evidence>
<evidence type="ECO:0000313" key="2">
    <source>
        <dbReference type="EMBL" id="AGE82570.1"/>
    </source>
</evidence>
<organism evidence="2">
    <name type="scientific">Pseudomonas syringae pv. actinidiae</name>
    <dbReference type="NCBI Taxonomy" id="103796"/>
    <lineage>
        <taxon>Bacteria</taxon>
        <taxon>Pseudomonadati</taxon>
        <taxon>Pseudomonadota</taxon>
        <taxon>Gammaproteobacteria</taxon>
        <taxon>Pseudomonadales</taxon>
        <taxon>Pseudomonadaceae</taxon>
        <taxon>Pseudomonas</taxon>
        <taxon>Pseudomonas syringae</taxon>
    </lineage>
</organism>
<sequence>MDGMSCSHRTTEGRDIALPPSGLLTRSMDMKQPEKRPKK</sequence>
<feature type="region of interest" description="Disordered" evidence="1">
    <location>
        <begin position="1"/>
        <end position="39"/>
    </location>
</feature>
<dbReference type="EMBL" id="KC148188">
    <property type="protein sequence ID" value="AGE82570.1"/>
    <property type="molecule type" value="Genomic_DNA"/>
</dbReference>
<dbReference type="AlphaFoldDB" id="M1IME3"/>
<reference evidence="2" key="1">
    <citation type="submission" date="2012-11" db="EMBL/GenBank/DDBJ databases">
        <authorList>
            <person name="Butler M."/>
            <person name="Stockwell P."/>
            <person name="Black M."/>
            <person name="Day R."/>
            <person name="Zhao Z."/>
            <person name="Huang L."/>
            <person name="Lamont I."/>
            <person name="Poulter R."/>
        </authorList>
    </citation>
    <scope>NUCLEOTIDE SEQUENCE</scope>
    <source>
        <strain evidence="2">ICMP19455</strain>
    </source>
</reference>
<proteinExistence type="predicted"/>
<accession>M1IME3</accession>